<evidence type="ECO:0000313" key="1">
    <source>
        <dbReference type="EMBL" id="KAF5468885.1"/>
    </source>
</evidence>
<dbReference type="EMBL" id="LIHL02000006">
    <property type="protein sequence ID" value="KAF5468885.1"/>
    <property type="molecule type" value="Genomic_DNA"/>
</dbReference>
<accession>A0A833XQ63</accession>
<proteinExistence type="predicted"/>
<evidence type="ECO:0008006" key="3">
    <source>
        <dbReference type="Google" id="ProtNLM"/>
    </source>
</evidence>
<sequence length="386" mass="42924">MRQFVETMCNGEFFNKEPEEAFEYFDYLSENAQSWDTADSINRHETSRHVGGGGKYTLRDEDDLPARLALISKKLETIELKKVNEVQVVPRVAEKCGICEDQGHSTNECPTIPAFKEVLLGQTHNVNMVSKPFSRPYSNTSNARWRNHPNFSWRGEHSNVLAAPTAGPANFAAYGAHPGPSYVPHPSQSSQFSTQPAQAPKKGLEDTVQQLSVILQQFMQGQATLNNQNSLAINDIRTSITRLTTSLYTQEKGKFPAQSQPNPQGQPHQVQAVNEDPNLKLVKAVTTLRSGKVVDIPAHEPYNSGIGHCVLWQPKFEELPPLTTPIKPSSNVILDMDLKPLPTGLKYIFLGLDNTFPVVIYSTLTLTQEEKLIEVLKKHKGQLGGQ</sequence>
<dbReference type="Proteomes" id="UP000619265">
    <property type="component" value="Unassembled WGS sequence"/>
</dbReference>
<organism evidence="1 2">
    <name type="scientific">Juglans regia</name>
    <name type="common">English walnut</name>
    <dbReference type="NCBI Taxonomy" id="51240"/>
    <lineage>
        <taxon>Eukaryota</taxon>
        <taxon>Viridiplantae</taxon>
        <taxon>Streptophyta</taxon>
        <taxon>Embryophyta</taxon>
        <taxon>Tracheophyta</taxon>
        <taxon>Spermatophyta</taxon>
        <taxon>Magnoliopsida</taxon>
        <taxon>eudicotyledons</taxon>
        <taxon>Gunneridae</taxon>
        <taxon>Pentapetalae</taxon>
        <taxon>rosids</taxon>
        <taxon>fabids</taxon>
        <taxon>Fagales</taxon>
        <taxon>Juglandaceae</taxon>
        <taxon>Juglans</taxon>
    </lineage>
</organism>
<dbReference type="Gramene" id="Jr06_12870_p1">
    <property type="protein sequence ID" value="cds.Jr06_12870_p1"/>
    <property type="gene ID" value="Jr06_12870"/>
</dbReference>
<reference evidence="1" key="1">
    <citation type="submission" date="2015-10" db="EMBL/GenBank/DDBJ databases">
        <authorList>
            <person name="Martinez-Garcia P.J."/>
            <person name="Crepeau M.W."/>
            <person name="Puiu D."/>
            <person name="Gonzalez-Ibeas D."/>
            <person name="Whalen J."/>
            <person name="Stevens K."/>
            <person name="Paul R."/>
            <person name="Butterfield T."/>
            <person name="Britton M."/>
            <person name="Reagan R."/>
            <person name="Chakraborty S."/>
            <person name="Walawage S.L."/>
            <person name="Vasquez-Gross H.A."/>
            <person name="Cardeno C."/>
            <person name="Famula R."/>
            <person name="Pratt K."/>
            <person name="Kuruganti S."/>
            <person name="Aradhya M.K."/>
            <person name="Leslie C.A."/>
            <person name="Dandekar A.M."/>
            <person name="Salzberg S.L."/>
            <person name="Wegrzyn J.L."/>
            <person name="Langley C.H."/>
            <person name="Neale D.B."/>
        </authorList>
    </citation>
    <scope>NUCLEOTIDE SEQUENCE</scope>
    <source>
        <tissue evidence="1">Leaves</tissue>
    </source>
</reference>
<evidence type="ECO:0000313" key="2">
    <source>
        <dbReference type="Proteomes" id="UP000619265"/>
    </source>
</evidence>
<gene>
    <name evidence="1" type="ORF">F2P56_012996</name>
</gene>
<reference evidence="1" key="2">
    <citation type="submission" date="2020-03" db="EMBL/GenBank/DDBJ databases">
        <title>Walnut 2.0.</title>
        <authorList>
            <person name="Marrano A."/>
            <person name="Britton M."/>
            <person name="Zimin A.V."/>
            <person name="Zaini P.A."/>
            <person name="Workman R."/>
            <person name="Puiu D."/>
            <person name="Bianco L."/>
            <person name="Allen B.J."/>
            <person name="Troggio M."/>
            <person name="Leslie C.A."/>
            <person name="Timp W."/>
            <person name="Dendekar A."/>
            <person name="Salzberg S.L."/>
            <person name="Neale D.B."/>
        </authorList>
    </citation>
    <scope>NUCLEOTIDE SEQUENCE</scope>
    <source>
        <tissue evidence="1">Leaves</tissue>
    </source>
</reference>
<comment type="caution">
    <text evidence="1">The sequence shown here is derived from an EMBL/GenBank/DDBJ whole genome shotgun (WGS) entry which is preliminary data.</text>
</comment>
<protein>
    <recommendedName>
        <fullName evidence="3">Retrotransposon gag protein</fullName>
    </recommendedName>
</protein>
<dbReference type="AlphaFoldDB" id="A0A833XQ63"/>
<name>A0A833XQ63_JUGRE</name>